<keyword evidence="2" id="KW-1185">Reference proteome</keyword>
<evidence type="ECO:0000313" key="1">
    <source>
        <dbReference type="EMBL" id="ADR19325.1"/>
    </source>
</evidence>
<dbReference type="Proteomes" id="UP000007039">
    <property type="component" value="Chromosome"/>
</dbReference>
<proteinExistence type="predicted"/>
<dbReference type="KEGG" id="cni:Calni_1417"/>
<sequence length="588" mass="69579">MPVFLINHLIFKNNLFISIIMDRYSSLIESLNLNIDSSFNGDTIQATFHYKSNRGFFHLKGGNFSLLLLKNIHKDFVRIISGQPELDNRLLSKISDFLSNIEKNSDELIKITFYVKDEEFYITDIKSDDYEEKKIDPFEIPYPLTKVEYNLFKEGSEKNLYSKTIFDTFFPDNLTYLTNSIIKNLPDIFNPLFIYSNFKTYSPSLKTIFNRPYFNLNNIEIWSTTLGIDSFYYNLNFAQHLYLKENYRKIKKPDMTLLNLDFNEFLDIVKEIKETTDRFDEVFLLGNELNNFLSLYIMAVEMLNLYLMQYFLDLLIITDNLDLTLKMTYQTRKNSILNDNTLSIYQFFDINAESKTIHLPGAELKEITEHTKHLPKLKKLIHEKKIVNILQQIHHLLDIRDELFINSQKLLQKMKSSIDNLADELIKNMQIKQKEDIYFLELDEIKQIKENNFYGNIAFNLYFRKAQLSRFRIQQTPTEIYEKDIDSVEEISKNIYEKARSSNRFKALTFFYKENLSDVAILNKPSLFHIDDFKNKDALIAQNIPIFSLIMEFCTLHEKTVFTGIKMPDILLKDKKLILKNGEVLIEQ</sequence>
<dbReference type="AlphaFoldDB" id="E4TK49"/>
<reference evidence="1 2" key="2">
    <citation type="journal article" date="2011" name="Stand. Genomic Sci.">
        <title>Complete genome sequence of Calditerrivibrio nitroreducens type strain (Yu37-1).</title>
        <authorList>
            <person name="Pitluck S."/>
            <person name="Sikorski J."/>
            <person name="Zeytun A."/>
            <person name="Lapidus A."/>
            <person name="Nolan M."/>
            <person name="Lucas S."/>
            <person name="Hammon N."/>
            <person name="Deshpande S."/>
            <person name="Cheng J.F."/>
            <person name="Tapia R."/>
            <person name="Han C."/>
            <person name="Goodwin L."/>
            <person name="Liolios K."/>
            <person name="Pagani I."/>
            <person name="Ivanova N."/>
            <person name="Mavromatis K."/>
            <person name="Pati A."/>
            <person name="Chen A."/>
            <person name="Palaniappan K."/>
            <person name="Hauser L."/>
            <person name="Chang Y.J."/>
            <person name="Jeffries C.D."/>
            <person name="Detter J.C."/>
            <person name="Brambilla E."/>
            <person name="Djao O.D."/>
            <person name="Rohde M."/>
            <person name="Spring S."/>
            <person name="Goker M."/>
            <person name="Woyke T."/>
            <person name="Bristow J."/>
            <person name="Eisen J.A."/>
            <person name="Markowitz V."/>
            <person name="Hugenholtz P."/>
            <person name="Kyrpides N.C."/>
            <person name="Klenk H.P."/>
            <person name="Land M."/>
        </authorList>
    </citation>
    <scope>NUCLEOTIDE SEQUENCE [LARGE SCALE GENOMIC DNA]</scope>
    <source>
        <strain evidence="2">DSM 19672 / NBRC 101217 / Yu37-1</strain>
    </source>
</reference>
<dbReference type="eggNOG" id="ENOG5030VCA">
    <property type="taxonomic scope" value="Bacteria"/>
</dbReference>
<evidence type="ECO:0000313" key="2">
    <source>
        <dbReference type="Proteomes" id="UP000007039"/>
    </source>
</evidence>
<dbReference type="STRING" id="768670.Calni_1417"/>
<reference key="1">
    <citation type="submission" date="2010-11" db="EMBL/GenBank/DDBJ databases">
        <title>The complete genome of chromosome of Calditerrivibrio nitroreducens DSM 19672.</title>
        <authorList>
            <consortium name="US DOE Joint Genome Institute (JGI-PGF)"/>
            <person name="Lucas S."/>
            <person name="Copeland A."/>
            <person name="Lapidus A."/>
            <person name="Bruce D."/>
            <person name="Goodwin L."/>
            <person name="Pitluck S."/>
            <person name="Kyrpides N."/>
            <person name="Mavromatis K."/>
            <person name="Ivanova N."/>
            <person name="Mikhailova N."/>
            <person name="Zeytun A."/>
            <person name="Brettin T."/>
            <person name="Detter J.C."/>
            <person name="Tapia R."/>
            <person name="Han C."/>
            <person name="Land M."/>
            <person name="Hauser L."/>
            <person name="Markowitz V."/>
            <person name="Cheng J.-F."/>
            <person name="Hugenholtz P."/>
            <person name="Woyke T."/>
            <person name="Wu D."/>
            <person name="Spring S."/>
            <person name="Schroeder M."/>
            <person name="Brambilla E."/>
            <person name="Klenk H.-P."/>
            <person name="Eisen J.A."/>
        </authorList>
    </citation>
    <scope>NUCLEOTIDE SEQUENCE [LARGE SCALE GENOMIC DNA]</scope>
    <source>
        <strain>DSM 19672</strain>
    </source>
</reference>
<dbReference type="HOGENOM" id="CLU_467500_0_0_0"/>
<protein>
    <submittedName>
        <fullName evidence="1">Uncharacterized protein</fullName>
    </submittedName>
</protein>
<name>E4TK49_CALNY</name>
<accession>E4TK49</accession>
<dbReference type="EMBL" id="CP002347">
    <property type="protein sequence ID" value="ADR19325.1"/>
    <property type="molecule type" value="Genomic_DNA"/>
</dbReference>
<organism evidence="1 2">
    <name type="scientific">Calditerrivibrio nitroreducens (strain DSM 19672 / NBRC 101217 / Yu37-1)</name>
    <dbReference type="NCBI Taxonomy" id="768670"/>
    <lineage>
        <taxon>Bacteria</taxon>
        <taxon>Pseudomonadati</taxon>
        <taxon>Deferribacterota</taxon>
        <taxon>Deferribacteres</taxon>
        <taxon>Deferribacterales</taxon>
        <taxon>Calditerrivibrionaceae</taxon>
    </lineage>
</organism>
<gene>
    <name evidence="1" type="ordered locus">Calni_1417</name>
</gene>